<dbReference type="AlphaFoldDB" id="A0A955L010"/>
<evidence type="ECO:0000313" key="2">
    <source>
        <dbReference type="EMBL" id="MCA9378961.1"/>
    </source>
</evidence>
<dbReference type="GO" id="GO:0003906">
    <property type="term" value="F:DNA-(apurinic or apyrimidinic site) endonuclease activity"/>
    <property type="evidence" value="ECO:0007669"/>
    <property type="project" value="TreeGrafter"/>
</dbReference>
<reference evidence="2" key="1">
    <citation type="submission" date="2020-04" db="EMBL/GenBank/DDBJ databases">
        <authorList>
            <person name="Zhang T."/>
        </authorList>
    </citation>
    <scope>NUCLEOTIDE SEQUENCE</scope>
    <source>
        <strain evidence="2">HKST-UBA12</strain>
    </source>
</reference>
<protein>
    <submittedName>
        <fullName evidence="2">TIM barrel protein</fullName>
    </submittedName>
</protein>
<feature type="non-terminal residue" evidence="2">
    <location>
        <position position="1"/>
    </location>
</feature>
<dbReference type="Gene3D" id="3.20.20.150">
    <property type="entry name" value="Divalent-metal-dependent TIM barrel enzymes"/>
    <property type="match status" value="1"/>
</dbReference>
<dbReference type="InterPro" id="IPR013022">
    <property type="entry name" value="Xyl_isomerase-like_TIM-brl"/>
</dbReference>
<name>A0A955L010_9BACT</name>
<comment type="caution">
    <text evidence="2">The sequence shown here is derived from an EMBL/GenBank/DDBJ whole genome shotgun (WGS) entry which is preliminary data.</text>
</comment>
<dbReference type="EMBL" id="JAGQLI010000045">
    <property type="protein sequence ID" value="MCA9378961.1"/>
    <property type="molecule type" value="Genomic_DNA"/>
</dbReference>
<organism evidence="2 3">
    <name type="scientific">Candidatus Dojkabacteria bacterium</name>
    <dbReference type="NCBI Taxonomy" id="2099670"/>
    <lineage>
        <taxon>Bacteria</taxon>
        <taxon>Candidatus Dojkabacteria</taxon>
    </lineage>
</organism>
<dbReference type="PANTHER" id="PTHR21445">
    <property type="entry name" value="ENDONUCLEASE IV ENDODEOXYRIBONUCLEASE IV"/>
    <property type="match status" value="1"/>
</dbReference>
<dbReference type="GO" id="GO:0003677">
    <property type="term" value="F:DNA binding"/>
    <property type="evidence" value="ECO:0007669"/>
    <property type="project" value="InterPro"/>
</dbReference>
<accession>A0A955L010</accession>
<dbReference type="InterPro" id="IPR001719">
    <property type="entry name" value="AP_endonuc_2"/>
</dbReference>
<dbReference type="GO" id="GO:0008081">
    <property type="term" value="F:phosphoric diester hydrolase activity"/>
    <property type="evidence" value="ECO:0007669"/>
    <property type="project" value="TreeGrafter"/>
</dbReference>
<evidence type="ECO:0000259" key="1">
    <source>
        <dbReference type="Pfam" id="PF01261"/>
    </source>
</evidence>
<dbReference type="Pfam" id="PF01261">
    <property type="entry name" value="AP_endonuc_2"/>
    <property type="match status" value="1"/>
</dbReference>
<reference evidence="2" key="2">
    <citation type="journal article" date="2021" name="Microbiome">
        <title>Successional dynamics and alternative stable states in a saline activated sludge microbial community over 9 years.</title>
        <authorList>
            <person name="Wang Y."/>
            <person name="Ye J."/>
            <person name="Ju F."/>
            <person name="Liu L."/>
            <person name="Boyd J.A."/>
            <person name="Deng Y."/>
            <person name="Parks D.H."/>
            <person name="Jiang X."/>
            <person name="Yin X."/>
            <person name="Woodcroft B.J."/>
            <person name="Tyson G.W."/>
            <person name="Hugenholtz P."/>
            <person name="Polz M.F."/>
            <person name="Zhang T."/>
        </authorList>
    </citation>
    <scope>NUCLEOTIDE SEQUENCE</scope>
    <source>
        <strain evidence="2">HKST-UBA12</strain>
    </source>
</reference>
<feature type="domain" description="Xylose isomerase-like TIM barrel" evidence="1">
    <location>
        <begin position="3"/>
        <end position="248"/>
    </location>
</feature>
<dbReference type="SMART" id="SM00518">
    <property type="entry name" value="AP2Ec"/>
    <property type="match status" value="1"/>
</dbReference>
<gene>
    <name evidence="2" type="ORF">KC640_00895</name>
</gene>
<dbReference type="GO" id="GO:0008270">
    <property type="term" value="F:zinc ion binding"/>
    <property type="evidence" value="ECO:0007669"/>
    <property type="project" value="InterPro"/>
</dbReference>
<dbReference type="Proteomes" id="UP000760819">
    <property type="component" value="Unassembled WGS sequence"/>
</dbReference>
<evidence type="ECO:0000313" key="3">
    <source>
        <dbReference type="Proteomes" id="UP000760819"/>
    </source>
</evidence>
<dbReference type="InterPro" id="IPR036237">
    <property type="entry name" value="Xyl_isomerase-like_sf"/>
</dbReference>
<dbReference type="PANTHER" id="PTHR21445:SF0">
    <property type="entry name" value="APURINIC-APYRIMIDINIC ENDONUCLEASE"/>
    <property type="match status" value="1"/>
</dbReference>
<dbReference type="SUPFAM" id="SSF51658">
    <property type="entry name" value="Xylose isomerase-like"/>
    <property type="match status" value="1"/>
</dbReference>
<sequence>VKPEQAPKVKELAVAEDVSLSVHGSYYVNLASTDKQKWHASIGRVAQAAKMGDACGARSVTFHSGFIQDKQLTEVFASVKEGMKEVLAEVKDLQIKISPELTGKPSQFGDLGDLIRLTKELREEGYANVGFCFDFAHKYARSNGKFNTYDEFMQILTQIAEGLGDDFLGDMHIHVSGIEYSPKGERNHLLYLPTYGDYQAAGAEIDGMQQLVAGMDPKRLQPNHFNWQDLFRALKKMNVGGYIVCESPILELDAVLMQNFYRGL</sequence>
<proteinExistence type="predicted"/>
<dbReference type="GO" id="GO:0006284">
    <property type="term" value="P:base-excision repair"/>
    <property type="evidence" value="ECO:0007669"/>
    <property type="project" value="TreeGrafter"/>
</dbReference>